<proteinExistence type="predicted"/>
<evidence type="ECO:0000313" key="2">
    <source>
        <dbReference type="Proteomes" id="UP000010478"/>
    </source>
</evidence>
<dbReference type="STRING" id="179408.Osc7112_3299"/>
<dbReference type="RefSeq" id="WP_015176949.1">
    <property type="nucleotide sequence ID" value="NC_019729.1"/>
</dbReference>
<organism evidence="1 2">
    <name type="scientific">Phormidium nigroviride PCC 7112</name>
    <dbReference type="NCBI Taxonomy" id="179408"/>
    <lineage>
        <taxon>Bacteria</taxon>
        <taxon>Bacillati</taxon>
        <taxon>Cyanobacteriota</taxon>
        <taxon>Cyanophyceae</taxon>
        <taxon>Oscillatoriophycideae</taxon>
        <taxon>Oscillatoriales</taxon>
        <taxon>Oscillatoriaceae</taxon>
        <taxon>Phormidium</taxon>
    </lineage>
</organism>
<dbReference type="HOGENOM" id="CLU_2082456_0_0_3"/>
<dbReference type="AlphaFoldDB" id="K9VIA9"/>
<gene>
    <name evidence="1" type="ORF">Osc7112_3299</name>
</gene>
<evidence type="ECO:0000313" key="1">
    <source>
        <dbReference type="EMBL" id="AFZ07681.1"/>
    </source>
</evidence>
<protein>
    <submittedName>
        <fullName evidence="1">Uncharacterized protein</fullName>
    </submittedName>
</protein>
<dbReference type="EMBL" id="CP003614">
    <property type="protein sequence ID" value="AFZ07681.1"/>
    <property type="molecule type" value="Genomic_DNA"/>
</dbReference>
<sequence length="117" mass="13716">METKRVADLTVEELQAIILETKRLSDLTVGELKAVIAEAIDMRLSQWINPFNSNTLPLVPQRTKEEQMQRNLAAIEWLQKWREEGDAEEQTETFEYLQKVLDEDRLSSNRPLFVQQK</sequence>
<reference evidence="1 2" key="1">
    <citation type="submission" date="2012-05" db="EMBL/GenBank/DDBJ databases">
        <title>Finished chromosome of genome of Oscillatoria sp. PCC 7112.</title>
        <authorList>
            <consortium name="US DOE Joint Genome Institute"/>
            <person name="Gugger M."/>
            <person name="Coursin T."/>
            <person name="Rippka R."/>
            <person name="Tandeau De Marsac N."/>
            <person name="Huntemann M."/>
            <person name="Wei C.-L."/>
            <person name="Han J."/>
            <person name="Detter J.C."/>
            <person name="Han C."/>
            <person name="Tapia R."/>
            <person name="Davenport K."/>
            <person name="Daligault H."/>
            <person name="Erkkila T."/>
            <person name="Gu W."/>
            <person name="Munk A.C.C."/>
            <person name="Teshima H."/>
            <person name="Xu Y."/>
            <person name="Chain P."/>
            <person name="Chen A."/>
            <person name="Krypides N."/>
            <person name="Mavromatis K."/>
            <person name="Markowitz V."/>
            <person name="Szeto E."/>
            <person name="Ivanova N."/>
            <person name="Mikhailova N."/>
            <person name="Ovchinnikova G."/>
            <person name="Pagani I."/>
            <person name="Pati A."/>
            <person name="Goodwin L."/>
            <person name="Peters L."/>
            <person name="Pitluck S."/>
            <person name="Woyke T."/>
            <person name="Kerfeld C."/>
        </authorList>
    </citation>
    <scope>NUCLEOTIDE SEQUENCE [LARGE SCALE GENOMIC DNA]</scope>
    <source>
        <strain evidence="1 2">PCC 7112</strain>
    </source>
</reference>
<accession>K9VIA9</accession>
<keyword evidence="2" id="KW-1185">Reference proteome</keyword>
<dbReference type="KEGG" id="oni:Osc7112_3299"/>
<dbReference type="Proteomes" id="UP000010478">
    <property type="component" value="Chromosome"/>
</dbReference>
<name>K9VIA9_9CYAN</name>